<evidence type="ECO:0000256" key="9">
    <source>
        <dbReference type="ARBA" id="ARBA00023065"/>
    </source>
</evidence>
<sequence length="303" mass="33788">MAAALQGLDFSGYMDPLIQAARSELQNKTAYARVWLEPFHDELRAVGKHYDWLPFELLLVMHSLYVASLFRRTEYTRFWPALFWVSFIAAFGSGSLVNICFHDYPAWLRSDAILLTYAVCWYLVLFSPGDVVFKVYSMLPIRAACKLATTLLKARNVANSVHRAVQVFGPSQIVAPLFFGVLGGCGGTYLTDMASYILGIKKPIEFLEPSWATRSVFLSAAFYLFAVHWYAILPQDVATTIGVSVLAAQSLGAELTGWPLDFTAPFEYMFHSLSGIPVASIWKDGGHQPSGKAVFEARKKKVM</sequence>
<keyword evidence="8 12" id="KW-1133">Transmembrane helix</keyword>
<keyword evidence="9" id="KW-0406">Ion transport</keyword>
<evidence type="ECO:0000256" key="6">
    <source>
        <dbReference type="ARBA" id="ARBA00022826"/>
    </source>
</evidence>
<feature type="transmembrane region" description="Helical" evidence="12">
    <location>
        <begin position="52"/>
        <end position="70"/>
    </location>
</feature>
<reference evidence="13 14" key="1">
    <citation type="journal article" date="2014" name="Nat. Commun.">
        <title>Klebsormidium flaccidum genome reveals primary factors for plant terrestrial adaptation.</title>
        <authorList>
            <person name="Hori K."/>
            <person name="Maruyama F."/>
            <person name="Fujisawa T."/>
            <person name="Togashi T."/>
            <person name="Yamamoto N."/>
            <person name="Seo M."/>
            <person name="Sato S."/>
            <person name="Yamada T."/>
            <person name="Mori H."/>
            <person name="Tajima N."/>
            <person name="Moriyama T."/>
            <person name="Ikeuchi M."/>
            <person name="Watanabe M."/>
            <person name="Wada H."/>
            <person name="Kobayashi K."/>
            <person name="Saito M."/>
            <person name="Masuda T."/>
            <person name="Sasaki-Sekimoto Y."/>
            <person name="Mashiguchi K."/>
            <person name="Awai K."/>
            <person name="Shimojima M."/>
            <person name="Masuda S."/>
            <person name="Iwai M."/>
            <person name="Nobusawa T."/>
            <person name="Narise T."/>
            <person name="Kondo S."/>
            <person name="Saito H."/>
            <person name="Sato R."/>
            <person name="Murakawa M."/>
            <person name="Ihara Y."/>
            <person name="Oshima-Yamada Y."/>
            <person name="Ohtaka K."/>
            <person name="Satoh M."/>
            <person name="Sonobe K."/>
            <person name="Ishii M."/>
            <person name="Ohtani R."/>
            <person name="Kanamori-Sato M."/>
            <person name="Honoki R."/>
            <person name="Miyazaki D."/>
            <person name="Mochizuki H."/>
            <person name="Umetsu J."/>
            <person name="Higashi K."/>
            <person name="Shibata D."/>
            <person name="Kamiya Y."/>
            <person name="Sato N."/>
            <person name="Nakamura Y."/>
            <person name="Tabata S."/>
            <person name="Ida S."/>
            <person name="Kurokawa K."/>
            <person name="Ohta H."/>
        </authorList>
    </citation>
    <scope>NUCLEOTIDE SEQUENCE [LARGE SCALE GENOMIC DNA]</scope>
    <source>
        <strain evidence="13 14">NIES-2285</strain>
    </source>
</reference>
<keyword evidence="3" id="KW-0813">Transport</keyword>
<keyword evidence="7" id="KW-0630">Potassium</keyword>
<feature type="transmembrane region" description="Helical" evidence="12">
    <location>
        <begin position="173"/>
        <end position="199"/>
    </location>
</feature>
<dbReference type="EMBL" id="DF237126">
    <property type="protein sequence ID" value="GAQ84144.1"/>
    <property type="molecule type" value="Genomic_DNA"/>
</dbReference>
<dbReference type="GO" id="GO:0012505">
    <property type="term" value="C:endomembrane system"/>
    <property type="evidence" value="ECO:0007669"/>
    <property type="project" value="UniProtKB-SubCell"/>
</dbReference>
<dbReference type="Pfam" id="PF05197">
    <property type="entry name" value="TRIC"/>
    <property type="match status" value="1"/>
</dbReference>
<dbReference type="PANTHER" id="PTHR12454">
    <property type="entry name" value="TRIMERIC INTRACELLULAR CATION CHANNEL"/>
    <property type="match status" value="1"/>
</dbReference>
<feature type="transmembrane region" description="Helical" evidence="12">
    <location>
        <begin position="82"/>
        <end position="101"/>
    </location>
</feature>
<keyword evidence="4" id="KW-0633">Potassium transport</keyword>
<evidence type="ECO:0000256" key="1">
    <source>
        <dbReference type="ARBA" id="ARBA00004127"/>
    </source>
</evidence>
<evidence type="ECO:0000256" key="8">
    <source>
        <dbReference type="ARBA" id="ARBA00022989"/>
    </source>
</evidence>
<keyword evidence="14" id="KW-1185">Reference proteome</keyword>
<evidence type="ECO:0000256" key="7">
    <source>
        <dbReference type="ARBA" id="ARBA00022958"/>
    </source>
</evidence>
<feature type="transmembrane region" description="Helical" evidence="12">
    <location>
        <begin position="113"/>
        <end position="133"/>
    </location>
</feature>
<dbReference type="InterPro" id="IPR007866">
    <property type="entry name" value="TRIC_channel"/>
</dbReference>
<comment type="similarity">
    <text evidence="2">Belongs to the TMEM38 family.</text>
</comment>
<evidence type="ECO:0000313" key="13">
    <source>
        <dbReference type="EMBL" id="GAQ84144.1"/>
    </source>
</evidence>
<keyword evidence="10 12" id="KW-0472">Membrane</keyword>
<evidence type="ECO:0000256" key="2">
    <source>
        <dbReference type="ARBA" id="ARBA00005766"/>
    </source>
</evidence>
<evidence type="ECO:0000256" key="10">
    <source>
        <dbReference type="ARBA" id="ARBA00023136"/>
    </source>
</evidence>
<evidence type="ECO:0000256" key="5">
    <source>
        <dbReference type="ARBA" id="ARBA00022692"/>
    </source>
</evidence>
<evidence type="ECO:0000256" key="3">
    <source>
        <dbReference type="ARBA" id="ARBA00022448"/>
    </source>
</evidence>
<dbReference type="OMA" id="ICWWLMT"/>
<evidence type="ECO:0000256" key="12">
    <source>
        <dbReference type="SAM" id="Phobius"/>
    </source>
</evidence>
<keyword evidence="6" id="KW-0631">Potassium channel</keyword>
<feature type="transmembrane region" description="Helical" evidence="12">
    <location>
        <begin position="211"/>
        <end position="231"/>
    </location>
</feature>
<dbReference type="GO" id="GO:0005267">
    <property type="term" value="F:potassium channel activity"/>
    <property type="evidence" value="ECO:0007669"/>
    <property type="project" value="UniProtKB-KW"/>
</dbReference>
<dbReference type="Proteomes" id="UP000054558">
    <property type="component" value="Unassembled WGS sequence"/>
</dbReference>
<comment type="subcellular location">
    <subcellularLocation>
        <location evidence="1">Endomembrane system</location>
        <topology evidence="1">Multi-pass membrane protein</topology>
    </subcellularLocation>
</comment>
<keyword evidence="5 12" id="KW-0812">Transmembrane</keyword>
<dbReference type="OrthoDB" id="195817at2759"/>
<evidence type="ECO:0000313" key="14">
    <source>
        <dbReference type="Proteomes" id="UP000054558"/>
    </source>
</evidence>
<proteinExistence type="inferred from homology"/>
<protein>
    <submittedName>
        <fullName evidence="13">Uncharacterized protein</fullName>
    </submittedName>
</protein>
<gene>
    <name evidence="13" type="ORF">KFL_001770300</name>
</gene>
<evidence type="ECO:0000256" key="11">
    <source>
        <dbReference type="ARBA" id="ARBA00023303"/>
    </source>
</evidence>
<keyword evidence="11" id="KW-0407">Ion channel</keyword>
<accession>A0A1Y1HZR2</accession>
<dbReference type="AlphaFoldDB" id="A0A1Y1HZR2"/>
<dbReference type="GO" id="GO:0042802">
    <property type="term" value="F:identical protein binding"/>
    <property type="evidence" value="ECO:0007669"/>
    <property type="project" value="InterPro"/>
</dbReference>
<organism evidence="13 14">
    <name type="scientific">Klebsormidium nitens</name>
    <name type="common">Green alga</name>
    <name type="synonym">Ulothrix nitens</name>
    <dbReference type="NCBI Taxonomy" id="105231"/>
    <lineage>
        <taxon>Eukaryota</taxon>
        <taxon>Viridiplantae</taxon>
        <taxon>Streptophyta</taxon>
        <taxon>Klebsormidiophyceae</taxon>
        <taxon>Klebsormidiales</taxon>
        <taxon>Klebsormidiaceae</taxon>
        <taxon>Klebsormidium</taxon>
    </lineage>
</organism>
<name>A0A1Y1HZR2_KLENI</name>
<evidence type="ECO:0000256" key="4">
    <source>
        <dbReference type="ARBA" id="ARBA00022538"/>
    </source>
</evidence>
<dbReference type="PANTHER" id="PTHR12454:SF11">
    <property type="entry name" value="GH25683P"/>
    <property type="match status" value="1"/>
</dbReference>
<dbReference type="GO" id="GO:0016020">
    <property type="term" value="C:membrane"/>
    <property type="evidence" value="ECO:0007669"/>
    <property type="project" value="InterPro"/>
</dbReference>